<keyword evidence="8" id="KW-1185">Reference proteome</keyword>
<dbReference type="Proteomes" id="UP001227230">
    <property type="component" value="Chromosome 4"/>
</dbReference>
<evidence type="ECO:0008006" key="9">
    <source>
        <dbReference type="Google" id="ProtNLM"/>
    </source>
</evidence>
<dbReference type="Gene3D" id="1.20.1080.10">
    <property type="entry name" value="Glycerol uptake facilitator protein"/>
    <property type="match status" value="1"/>
</dbReference>
<dbReference type="InterPro" id="IPR034294">
    <property type="entry name" value="Aquaporin_transptr"/>
</dbReference>
<dbReference type="PANTHER" id="PTHR45665:SF26">
    <property type="entry name" value="AQUAPORIN TIP4-1"/>
    <property type="match status" value="1"/>
</dbReference>
<dbReference type="InterPro" id="IPR022357">
    <property type="entry name" value="MIP_CS"/>
</dbReference>
<dbReference type="NCBIfam" id="TIGR00861">
    <property type="entry name" value="MIP"/>
    <property type="match status" value="1"/>
</dbReference>
<sequence length="301" mass="32120">MAHLLISWKNKVPPSIEVKEEADSLYNSPIFDPAKPKPDSTTPHSSLNMAKMALGSGREFAQPDCIRALVMEFIVTFLFVFAGVGSAMATEKLKGDSLDSLFFVAMAHALVVAVMVSAALQISGGHLNPAVTLGLCVGGHITVVRSVLYFIDQCLASTVACILLKFLTGGRATPVHTLASGVGCLQGVMLEFILTFSLLFTVYANIVSAQKSAHIDGLGPMITGLVVGANVMAGGAFSGASMNPARSFGPALVSWDWTNHWVYWVGPLVGGAVAGFVYENFFINRPHLRLPTRDEEEEEGF</sequence>
<evidence type="ECO:0000256" key="6">
    <source>
        <dbReference type="RuleBase" id="RU000477"/>
    </source>
</evidence>
<gene>
    <name evidence="7" type="ORF">VitviT2T_004644</name>
</gene>
<dbReference type="InterPro" id="IPR000425">
    <property type="entry name" value="MIP"/>
</dbReference>
<dbReference type="PANTHER" id="PTHR45665">
    <property type="entry name" value="AQUAPORIN-8"/>
    <property type="match status" value="1"/>
</dbReference>
<dbReference type="InterPro" id="IPR023271">
    <property type="entry name" value="Aquaporin-like"/>
</dbReference>
<evidence type="ECO:0000256" key="3">
    <source>
        <dbReference type="ARBA" id="ARBA00022692"/>
    </source>
</evidence>
<accession>A0ABY9BQW4</accession>
<evidence type="ECO:0000256" key="1">
    <source>
        <dbReference type="ARBA" id="ARBA00004141"/>
    </source>
</evidence>
<keyword evidence="4" id="KW-1133">Transmembrane helix</keyword>
<proteinExistence type="inferred from homology"/>
<dbReference type="Pfam" id="PF00230">
    <property type="entry name" value="MIP"/>
    <property type="match status" value="1"/>
</dbReference>
<evidence type="ECO:0000256" key="2">
    <source>
        <dbReference type="ARBA" id="ARBA00022448"/>
    </source>
</evidence>
<dbReference type="EMBL" id="CP126651">
    <property type="protein sequence ID" value="WJZ85084.1"/>
    <property type="molecule type" value="Genomic_DNA"/>
</dbReference>
<evidence type="ECO:0000256" key="4">
    <source>
        <dbReference type="ARBA" id="ARBA00022989"/>
    </source>
</evidence>
<protein>
    <recommendedName>
        <fullName evidence="9">Aquaporin TIP4-1</fullName>
    </recommendedName>
</protein>
<dbReference type="SUPFAM" id="SSF81338">
    <property type="entry name" value="Aquaporin-like"/>
    <property type="match status" value="1"/>
</dbReference>
<dbReference type="CDD" id="cd00333">
    <property type="entry name" value="MIP"/>
    <property type="match status" value="1"/>
</dbReference>
<dbReference type="PROSITE" id="PS00221">
    <property type="entry name" value="MIP"/>
    <property type="match status" value="1"/>
</dbReference>
<dbReference type="PRINTS" id="PR00783">
    <property type="entry name" value="MINTRINSICP"/>
</dbReference>
<evidence type="ECO:0000313" key="8">
    <source>
        <dbReference type="Proteomes" id="UP001227230"/>
    </source>
</evidence>
<comment type="subcellular location">
    <subcellularLocation>
        <location evidence="1">Membrane</location>
        <topology evidence="1">Multi-pass membrane protein</topology>
    </subcellularLocation>
</comment>
<name>A0ABY9BQW4_VITVI</name>
<organism evidence="7 8">
    <name type="scientific">Vitis vinifera</name>
    <name type="common">Grape</name>
    <dbReference type="NCBI Taxonomy" id="29760"/>
    <lineage>
        <taxon>Eukaryota</taxon>
        <taxon>Viridiplantae</taxon>
        <taxon>Streptophyta</taxon>
        <taxon>Embryophyta</taxon>
        <taxon>Tracheophyta</taxon>
        <taxon>Spermatophyta</taxon>
        <taxon>Magnoliopsida</taxon>
        <taxon>eudicotyledons</taxon>
        <taxon>Gunneridae</taxon>
        <taxon>Pentapetalae</taxon>
        <taxon>rosids</taxon>
        <taxon>Vitales</taxon>
        <taxon>Vitaceae</taxon>
        <taxon>Viteae</taxon>
        <taxon>Vitis</taxon>
    </lineage>
</organism>
<keyword evidence="3 6" id="KW-0812">Transmembrane</keyword>
<evidence type="ECO:0000313" key="7">
    <source>
        <dbReference type="EMBL" id="WJZ85084.1"/>
    </source>
</evidence>
<keyword evidence="5" id="KW-0472">Membrane</keyword>
<comment type="similarity">
    <text evidence="6">Belongs to the MIP/aquaporin (TC 1.A.8) family.</text>
</comment>
<evidence type="ECO:0000256" key="5">
    <source>
        <dbReference type="ARBA" id="ARBA00023136"/>
    </source>
</evidence>
<reference evidence="7 8" key="1">
    <citation type="journal article" date="2023" name="Hortic Res">
        <title>The complete reference genome for grapevine (Vitis vinifera L.) genetics and breeding.</title>
        <authorList>
            <person name="Shi X."/>
            <person name="Cao S."/>
            <person name="Wang X."/>
            <person name="Huang S."/>
            <person name="Wang Y."/>
            <person name="Liu Z."/>
            <person name="Liu W."/>
            <person name="Leng X."/>
            <person name="Peng Y."/>
            <person name="Wang N."/>
            <person name="Wang Y."/>
            <person name="Ma Z."/>
            <person name="Xu X."/>
            <person name="Zhang F."/>
            <person name="Xue H."/>
            <person name="Zhong H."/>
            <person name="Wang Y."/>
            <person name="Zhang K."/>
            <person name="Velt A."/>
            <person name="Avia K."/>
            <person name="Holtgrawe D."/>
            <person name="Grimplet J."/>
            <person name="Matus J.T."/>
            <person name="Ware D."/>
            <person name="Wu X."/>
            <person name="Wang H."/>
            <person name="Liu C."/>
            <person name="Fang Y."/>
            <person name="Rustenholz C."/>
            <person name="Cheng Z."/>
            <person name="Xiao H."/>
            <person name="Zhou Y."/>
        </authorList>
    </citation>
    <scope>NUCLEOTIDE SEQUENCE [LARGE SCALE GENOMIC DNA]</scope>
    <source>
        <strain evidence="8">cv. Pinot noir / PN40024</strain>
        <tissue evidence="7">Leaf</tissue>
    </source>
</reference>
<keyword evidence="2 6" id="KW-0813">Transport</keyword>